<feature type="binding site" evidence="8">
    <location>
        <position position="111"/>
    </location>
    <ligand>
        <name>[4Fe-4S] cluster</name>
        <dbReference type="ChEBI" id="CHEBI:49883"/>
        <note>4Fe-4S-S-AdoMet</note>
    </ligand>
</feature>
<gene>
    <name evidence="10" type="ORF">SAMN02745751_02277</name>
</gene>
<feature type="binding site" evidence="8">
    <location>
        <position position="107"/>
    </location>
    <ligand>
        <name>[4Fe-4S] cluster</name>
        <dbReference type="ChEBI" id="CHEBI:49883"/>
        <note>4Fe-4S-S-AdoMet</note>
    </ligand>
</feature>
<keyword evidence="7 8" id="KW-0411">Iron-sulfur</keyword>
<dbReference type="GO" id="GO:0051539">
    <property type="term" value="F:4 iron, 4 sulfur cluster binding"/>
    <property type="evidence" value="ECO:0007669"/>
    <property type="project" value="UniProtKB-KW"/>
</dbReference>
<feature type="domain" description="Radical SAM core" evidence="9">
    <location>
        <begin position="93"/>
        <end position="323"/>
    </location>
</feature>
<keyword evidence="6" id="KW-0408">Iron</keyword>
<protein>
    <submittedName>
        <fullName evidence="10">KamA family protein</fullName>
    </submittedName>
</protein>
<dbReference type="PANTHER" id="PTHR30538">
    <property type="entry name" value="LYSINE 2,3-AMINOMUTASE-RELATED"/>
    <property type="match status" value="1"/>
</dbReference>
<proteinExistence type="predicted"/>
<dbReference type="AlphaFoldDB" id="A0A1M6IBR9"/>
<keyword evidence="11" id="KW-1185">Reference proteome</keyword>
<dbReference type="PROSITE" id="PS51918">
    <property type="entry name" value="RADICAL_SAM"/>
    <property type="match status" value="1"/>
</dbReference>
<dbReference type="CDD" id="cd01335">
    <property type="entry name" value="Radical_SAM"/>
    <property type="match status" value="1"/>
</dbReference>
<evidence type="ECO:0000256" key="4">
    <source>
        <dbReference type="ARBA" id="ARBA00022723"/>
    </source>
</evidence>
<dbReference type="GO" id="GO:0046872">
    <property type="term" value="F:metal ion binding"/>
    <property type="evidence" value="ECO:0007669"/>
    <property type="project" value="UniProtKB-KW"/>
</dbReference>
<dbReference type="InterPro" id="IPR058240">
    <property type="entry name" value="rSAM_sf"/>
</dbReference>
<dbReference type="Proteomes" id="UP000184052">
    <property type="component" value="Unassembled WGS sequence"/>
</dbReference>
<dbReference type="InterPro" id="IPR007197">
    <property type="entry name" value="rSAM"/>
</dbReference>
<dbReference type="STRING" id="1121476.SAMN02745751_02277"/>
<dbReference type="InterPro" id="IPR003739">
    <property type="entry name" value="Lys_aminomutase/Glu_NH3_mut"/>
</dbReference>
<dbReference type="Pfam" id="PF04055">
    <property type="entry name" value="Radical_SAM"/>
    <property type="match status" value="1"/>
</dbReference>
<dbReference type="SUPFAM" id="SSF102114">
    <property type="entry name" value="Radical SAM enzymes"/>
    <property type="match status" value="1"/>
</dbReference>
<accession>A0A1M6IBR9</accession>
<feature type="binding site" evidence="8">
    <location>
        <position position="114"/>
    </location>
    <ligand>
        <name>[4Fe-4S] cluster</name>
        <dbReference type="ChEBI" id="CHEBI:49883"/>
        <note>4Fe-4S-S-AdoMet</note>
    </ligand>
</feature>
<dbReference type="NCBIfam" id="TIGR00238">
    <property type="entry name" value="KamA family radical SAM protein"/>
    <property type="match status" value="1"/>
</dbReference>
<keyword evidence="2 8" id="KW-0004">4Fe-4S</keyword>
<evidence type="ECO:0000259" key="9">
    <source>
        <dbReference type="PROSITE" id="PS51918"/>
    </source>
</evidence>
<sequence length="370" mass="42452">MLSWKDLLKDNVVSIEDLDEVLNMSPEEKEDLVKVAERHPMRIPKYYFDLIDWSDENDPIRKLAVPASMELNASGDYDTSGESTNTKMPGLQHKYGATALVLSTNVCFMYCRHCFRKRMVGYSAEEISNRMEEAVDYISSHKQVNNVLITGGDSFALSNNMIEEYLKNLTEIDHLDFIRFGTRVPVVFPQRIYMDDELLGILKKYGQKKEIIVISQFNHPNELTEEARKGIKALKDIGVTVRNQAVLLKGINDNADTLSTLLNNLTAIGVHPYYVFQCRPVKFVKEHFQVPISEGIDIISEAKKNLNGLGKGFRYAMSHPRGKIEIFGKAEGKIIFKFHQNKYEEDSDKLFMRDIDEEARWLDADLNLIR</sequence>
<dbReference type="Gene3D" id="3.20.20.70">
    <property type="entry name" value="Aldolase class I"/>
    <property type="match status" value="1"/>
</dbReference>
<evidence type="ECO:0000313" key="11">
    <source>
        <dbReference type="Proteomes" id="UP000184052"/>
    </source>
</evidence>
<evidence type="ECO:0000313" key="10">
    <source>
        <dbReference type="EMBL" id="SHJ31932.1"/>
    </source>
</evidence>
<dbReference type="InterPro" id="IPR013785">
    <property type="entry name" value="Aldolase_TIM"/>
</dbReference>
<comment type="cofactor">
    <cofactor evidence="1">
        <name>pyridoxal 5'-phosphate</name>
        <dbReference type="ChEBI" id="CHEBI:597326"/>
    </cofactor>
</comment>
<evidence type="ECO:0000256" key="5">
    <source>
        <dbReference type="ARBA" id="ARBA00022898"/>
    </source>
</evidence>
<dbReference type="SFLD" id="SFLDG01070">
    <property type="entry name" value="PLP-dependent"/>
    <property type="match status" value="1"/>
</dbReference>
<dbReference type="PIRSF" id="PIRSF004911">
    <property type="entry name" value="DUF160"/>
    <property type="match status" value="1"/>
</dbReference>
<organism evidence="10 11">
    <name type="scientific">Dethiosulfatibacter aminovorans DSM 17477</name>
    <dbReference type="NCBI Taxonomy" id="1121476"/>
    <lineage>
        <taxon>Bacteria</taxon>
        <taxon>Bacillati</taxon>
        <taxon>Bacillota</taxon>
        <taxon>Tissierellia</taxon>
        <taxon>Dethiosulfatibacter</taxon>
    </lineage>
</organism>
<reference evidence="10 11" key="1">
    <citation type="submission" date="2016-11" db="EMBL/GenBank/DDBJ databases">
        <authorList>
            <person name="Jaros S."/>
            <person name="Januszkiewicz K."/>
            <person name="Wedrychowicz H."/>
        </authorList>
    </citation>
    <scope>NUCLEOTIDE SEQUENCE [LARGE SCALE GENOMIC DNA]</scope>
    <source>
        <strain evidence="10 11">DSM 17477</strain>
    </source>
</reference>
<evidence type="ECO:0000256" key="2">
    <source>
        <dbReference type="ARBA" id="ARBA00022485"/>
    </source>
</evidence>
<evidence type="ECO:0000256" key="1">
    <source>
        <dbReference type="ARBA" id="ARBA00001933"/>
    </source>
</evidence>
<dbReference type="GO" id="GO:0003824">
    <property type="term" value="F:catalytic activity"/>
    <property type="evidence" value="ECO:0007669"/>
    <property type="project" value="InterPro"/>
</dbReference>
<evidence type="ECO:0000256" key="7">
    <source>
        <dbReference type="ARBA" id="ARBA00023014"/>
    </source>
</evidence>
<keyword evidence="5" id="KW-0663">Pyridoxal phosphate</keyword>
<dbReference type="PANTHER" id="PTHR30538:SF0">
    <property type="entry name" value="L-LYSINE 2,3-AMINOMUTASE AQ_1632-RELATED"/>
    <property type="match status" value="1"/>
</dbReference>
<evidence type="ECO:0000256" key="8">
    <source>
        <dbReference type="PIRSR" id="PIRSR004911-1"/>
    </source>
</evidence>
<keyword evidence="4 8" id="KW-0479">Metal-binding</keyword>
<evidence type="ECO:0000256" key="6">
    <source>
        <dbReference type="ARBA" id="ARBA00023004"/>
    </source>
</evidence>
<evidence type="ECO:0000256" key="3">
    <source>
        <dbReference type="ARBA" id="ARBA00022691"/>
    </source>
</evidence>
<keyword evidence="3" id="KW-0949">S-adenosyl-L-methionine</keyword>
<name>A0A1M6IBR9_9FIRM</name>
<dbReference type="EMBL" id="FQZL01000016">
    <property type="protein sequence ID" value="SHJ31932.1"/>
    <property type="molecule type" value="Genomic_DNA"/>
</dbReference>
<dbReference type="SFLD" id="SFLDS00029">
    <property type="entry name" value="Radical_SAM"/>
    <property type="match status" value="1"/>
</dbReference>